<dbReference type="Pfam" id="PF13620">
    <property type="entry name" value="CarboxypepD_reg"/>
    <property type="match status" value="1"/>
</dbReference>
<dbReference type="GO" id="GO:0030246">
    <property type="term" value="F:carbohydrate binding"/>
    <property type="evidence" value="ECO:0007669"/>
    <property type="project" value="InterPro"/>
</dbReference>
<dbReference type="AlphaFoldDB" id="A0A7L4ZUT0"/>
<accession>A0A7L4ZUT0</accession>
<dbReference type="EMBL" id="VTWU01000001">
    <property type="protein sequence ID" value="KAA9339542.1"/>
    <property type="molecule type" value="Genomic_DNA"/>
</dbReference>
<keyword evidence="1" id="KW-0121">Carboxypeptidase</keyword>
<gene>
    <name evidence="1" type="ORF">F0P96_02685</name>
</gene>
<keyword evidence="2" id="KW-1185">Reference proteome</keyword>
<evidence type="ECO:0000313" key="1">
    <source>
        <dbReference type="EMBL" id="KAA9339542.1"/>
    </source>
</evidence>
<dbReference type="Proteomes" id="UP000326380">
    <property type="component" value="Unassembled WGS sequence"/>
</dbReference>
<name>A0A7L4ZUT0_9BACT</name>
<dbReference type="GO" id="GO:0004180">
    <property type="term" value="F:carboxypeptidase activity"/>
    <property type="evidence" value="ECO:0007669"/>
    <property type="project" value="UniProtKB-KW"/>
</dbReference>
<dbReference type="SUPFAM" id="SSF49452">
    <property type="entry name" value="Starch-binding domain-like"/>
    <property type="match status" value="1"/>
</dbReference>
<keyword evidence="1" id="KW-0645">Protease</keyword>
<protein>
    <submittedName>
        <fullName evidence="1">Carboxypeptidase-like regulatory domain-containing protein</fullName>
    </submittedName>
</protein>
<dbReference type="InterPro" id="IPR013784">
    <property type="entry name" value="Carb-bd-like_fold"/>
</dbReference>
<keyword evidence="1" id="KW-0378">Hydrolase</keyword>
<dbReference type="Gene3D" id="2.60.40.1120">
    <property type="entry name" value="Carboxypeptidase-like, regulatory domain"/>
    <property type="match status" value="1"/>
</dbReference>
<sequence length="166" mass="17755">MKTLVARFFFFSLALLAALNLTAGTKTAQMGTISGKLLDGQTQESIPQANVIVLRASDNAYVCSVATRADGSFSVSNLPFGQYRLRTTVLGYQQLRPVFQVNARQPRLALGSVALVPMSAPVAASTLAGTPVSNPFLKHTAVGQATKYVLTAGHTRRYAKRPVVRS</sequence>
<comment type="caution">
    <text evidence="1">The sequence shown here is derived from an EMBL/GenBank/DDBJ whole genome shotgun (WGS) entry which is preliminary data.</text>
</comment>
<dbReference type="RefSeq" id="WP_151077190.1">
    <property type="nucleotide sequence ID" value="NZ_CP047647.1"/>
</dbReference>
<reference evidence="1 2" key="1">
    <citation type="submission" date="2019-09" db="EMBL/GenBank/DDBJ databases">
        <title>Genome sequence of Hymenobacter sp. M3.</title>
        <authorList>
            <person name="Srinivasan S."/>
        </authorList>
    </citation>
    <scope>NUCLEOTIDE SEQUENCE [LARGE SCALE GENOMIC DNA]</scope>
    <source>
        <strain evidence="1 2">M3</strain>
    </source>
</reference>
<proteinExistence type="predicted"/>
<evidence type="ECO:0000313" key="2">
    <source>
        <dbReference type="Proteomes" id="UP000326380"/>
    </source>
</evidence>
<organism evidence="1 2">
    <name type="scientific">Hymenobacter busanensis</name>
    <dbReference type="NCBI Taxonomy" id="2607656"/>
    <lineage>
        <taxon>Bacteria</taxon>
        <taxon>Pseudomonadati</taxon>
        <taxon>Bacteroidota</taxon>
        <taxon>Cytophagia</taxon>
        <taxon>Cytophagales</taxon>
        <taxon>Hymenobacteraceae</taxon>
        <taxon>Hymenobacter</taxon>
    </lineage>
</organism>